<dbReference type="HOGENOM" id="CLU_2948338_0_0_1"/>
<feature type="non-terminal residue" evidence="1">
    <location>
        <position position="1"/>
    </location>
</feature>
<evidence type="ECO:0000313" key="2">
    <source>
        <dbReference type="Proteomes" id="UP000053989"/>
    </source>
</evidence>
<dbReference type="InParanoid" id="A0A0C3DYC5"/>
<gene>
    <name evidence="1" type="ORF">SCLCIDRAFT_54327</name>
</gene>
<evidence type="ECO:0000313" key="1">
    <source>
        <dbReference type="EMBL" id="KIM60901.1"/>
    </source>
</evidence>
<evidence type="ECO:0008006" key="3">
    <source>
        <dbReference type="Google" id="ProtNLM"/>
    </source>
</evidence>
<dbReference type="AlphaFoldDB" id="A0A0C3DYC5"/>
<organism evidence="1 2">
    <name type="scientific">Scleroderma citrinum Foug A</name>
    <dbReference type="NCBI Taxonomy" id="1036808"/>
    <lineage>
        <taxon>Eukaryota</taxon>
        <taxon>Fungi</taxon>
        <taxon>Dikarya</taxon>
        <taxon>Basidiomycota</taxon>
        <taxon>Agaricomycotina</taxon>
        <taxon>Agaricomycetes</taxon>
        <taxon>Agaricomycetidae</taxon>
        <taxon>Boletales</taxon>
        <taxon>Sclerodermatineae</taxon>
        <taxon>Sclerodermataceae</taxon>
        <taxon>Scleroderma</taxon>
    </lineage>
</organism>
<keyword evidence="2" id="KW-1185">Reference proteome</keyword>
<sequence>CGVSVTESNLVKHLAYHGIKGLPSHAKVTCRVCGKPMKRESILRHFREGHMKQQRKPSMK</sequence>
<dbReference type="EMBL" id="KN822057">
    <property type="protein sequence ID" value="KIM60901.1"/>
    <property type="molecule type" value="Genomic_DNA"/>
</dbReference>
<accession>A0A0C3DYC5</accession>
<dbReference type="OrthoDB" id="2656691at2759"/>
<proteinExistence type="predicted"/>
<feature type="non-terminal residue" evidence="1">
    <location>
        <position position="60"/>
    </location>
</feature>
<name>A0A0C3DYC5_9AGAM</name>
<protein>
    <recommendedName>
        <fullName evidence="3">C2H2-type domain-containing protein</fullName>
    </recommendedName>
</protein>
<reference evidence="1 2" key="1">
    <citation type="submission" date="2014-04" db="EMBL/GenBank/DDBJ databases">
        <authorList>
            <consortium name="DOE Joint Genome Institute"/>
            <person name="Kuo A."/>
            <person name="Kohler A."/>
            <person name="Nagy L.G."/>
            <person name="Floudas D."/>
            <person name="Copeland A."/>
            <person name="Barry K.W."/>
            <person name="Cichocki N."/>
            <person name="Veneault-Fourrey C."/>
            <person name="LaButti K."/>
            <person name="Lindquist E.A."/>
            <person name="Lipzen A."/>
            <person name="Lundell T."/>
            <person name="Morin E."/>
            <person name="Murat C."/>
            <person name="Sun H."/>
            <person name="Tunlid A."/>
            <person name="Henrissat B."/>
            <person name="Grigoriev I.V."/>
            <person name="Hibbett D.S."/>
            <person name="Martin F."/>
            <person name="Nordberg H.P."/>
            <person name="Cantor M.N."/>
            <person name="Hua S.X."/>
        </authorList>
    </citation>
    <scope>NUCLEOTIDE SEQUENCE [LARGE SCALE GENOMIC DNA]</scope>
    <source>
        <strain evidence="1 2">Foug A</strain>
    </source>
</reference>
<reference evidence="2" key="2">
    <citation type="submission" date="2015-01" db="EMBL/GenBank/DDBJ databases">
        <title>Evolutionary Origins and Diversification of the Mycorrhizal Mutualists.</title>
        <authorList>
            <consortium name="DOE Joint Genome Institute"/>
            <consortium name="Mycorrhizal Genomics Consortium"/>
            <person name="Kohler A."/>
            <person name="Kuo A."/>
            <person name="Nagy L.G."/>
            <person name="Floudas D."/>
            <person name="Copeland A."/>
            <person name="Barry K.W."/>
            <person name="Cichocki N."/>
            <person name="Veneault-Fourrey C."/>
            <person name="LaButti K."/>
            <person name="Lindquist E.A."/>
            <person name="Lipzen A."/>
            <person name="Lundell T."/>
            <person name="Morin E."/>
            <person name="Murat C."/>
            <person name="Riley R."/>
            <person name="Ohm R."/>
            <person name="Sun H."/>
            <person name="Tunlid A."/>
            <person name="Henrissat B."/>
            <person name="Grigoriev I.V."/>
            <person name="Hibbett D.S."/>
            <person name="Martin F."/>
        </authorList>
    </citation>
    <scope>NUCLEOTIDE SEQUENCE [LARGE SCALE GENOMIC DNA]</scope>
    <source>
        <strain evidence="2">Foug A</strain>
    </source>
</reference>
<dbReference type="Proteomes" id="UP000053989">
    <property type="component" value="Unassembled WGS sequence"/>
</dbReference>